<dbReference type="RefSeq" id="WP_339093799.1">
    <property type="nucleotide sequence ID" value="NZ_LR743508.1"/>
</dbReference>
<accession>A0A679JTV0</accession>
<organism evidence="1">
    <name type="scientific">Variovorax paradoxus</name>
    <dbReference type="NCBI Taxonomy" id="34073"/>
    <lineage>
        <taxon>Bacteria</taxon>
        <taxon>Pseudomonadati</taxon>
        <taxon>Pseudomonadota</taxon>
        <taxon>Betaproteobacteria</taxon>
        <taxon>Burkholderiales</taxon>
        <taxon>Comamonadaceae</taxon>
        <taxon>Variovorax</taxon>
    </lineage>
</organism>
<reference evidence="1" key="1">
    <citation type="submission" date="2019-12" db="EMBL/GenBank/DDBJ databases">
        <authorList>
            <person name="Cremers G."/>
        </authorList>
    </citation>
    <scope>NUCLEOTIDE SEQUENCE</scope>
    <source>
        <strain evidence="1">Vvax</strain>
    </source>
</reference>
<gene>
    <name evidence="1" type="ORF">VVAX_06052</name>
</gene>
<evidence type="ECO:0000313" key="1">
    <source>
        <dbReference type="EMBL" id="CAA2109780.1"/>
    </source>
</evidence>
<protein>
    <submittedName>
        <fullName evidence="1">Uncharacterized protein</fullName>
    </submittedName>
</protein>
<proteinExistence type="predicted"/>
<dbReference type="EMBL" id="LR743508">
    <property type="protein sequence ID" value="CAA2109780.1"/>
    <property type="molecule type" value="Genomic_DNA"/>
</dbReference>
<name>A0A679JTV0_VARPD</name>
<dbReference type="AlphaFoldDB" id="A0A679JTV0"/>
<sequence length="229" mass="24535">MTNITDGPQEDDRSPAPEADLAALRGYFDELARIDREGTALLSPDEVMAQTALFAYHPAIRQLGGHVLDDADTSNHHVLLAAPPLAGSVLFLSHDGDTRVVFDAVSAFMEAVRTARERDIDVPDLHPAVSPPASDQQGLGAFIRSLLESGDATELVVALVPSLDLRDTGLLVQLAEDEDFYLGEAVALEIAKRPSAGLMPVAERCAAHPHPQVAQAGDQAVHRIRALMR</sequence>